<dbReference type="RefSeq" id="WP_323738410.1">
    <property type="nucleotide sequence ID" value="NZ_CP112932.1"/>
</dbReference>
<dbReference type="PROSITE" id="PS51257">
    <property type="entry name" value="PROKAR_LIPOPROTEIN"/>
    <property type="match status" value="1"/>
</dbReference>
<feature type="domain" description="Pyrrolo-quinoline quinone repeat" evidence="2">
    <location>
        <begin position="89"/>
        <end position="326"/>
    </location>
</feature>
<evidence type="ECO:0000313" key="4">
    <source>
        <dbReference type="Proteomes" id="UP001326613"/>
    </source>
</evidence>
<feature type="signal peptide" evidence="1">
    <location>
        <begin position="1"/>
        <end position="16"/>
    </location>
</feature>
<reference evidence="3 4" key="1">
    <citation type="submission" date="2022-10" db="EMBL/GenBank/DDBJ databases">
        <title>Host association and intracellularity evolved multiple times independently in the Rickettsiales.</title>
        <authorList>
            <person name="Castelli M."/>
            <person name="Nardi T."/>
            <person name="Gammuto L."/>
            <person name="Bellinzona G."/>
            <person name="Sabaneyeva E."/>
            <person name="Potekhin A."/>
            <person name="Serra V."/>
            <person name="Petroni G."/>
            <person name="Sassera D."/>
        </authorList>
    </citation>
    <scope>NUCLEOTIDE SEQUENCE [LARGE SCALE GENOMIC DNA]</scope>
    <source>
        <strain evidence="3 4">Kr 154-4</strain>
    </source>
</reference>
<sequence length="413" mass="45679">MIKRFALLFIACALMACNGLGSKKTKNIVELTPKLVADSAEPIIMSNNLSLSDHFIDNLPQNKAIALTKSSLISQPYFIDDVMYGVDAKGTVFAFDLKAKKHLWFSDITNKSSDQYYLGGGLIYNENKLYVANGSRFLIILDSATGHEVVRKKFPDIIRTKPVMLNNHLILVQTISNQLFAYDTVSTNIVWQHEGMFETLSSNNHISPVVYDGYVIVNYSSGQIFALDASTGAERWGINLSQSNEVALPGFEAVTLSCAPIVDGEYIYLASSTNKLLKLNASTGVIVWTTIASDIQSMAMFGNSLFVTNNAKQVAAVSQVSGKIKWVADLGGQDKKKIKAAFLFPPFLTKKDDLSILNILNSDGEIYRFQPDNQEKLAMLPVVVKTLPNIIYINFSVKEPFYLATDKQIILAR</sequence>
<dbReference type="SMART" id="SM00564">
    <property type="entry name" value="PQQ"/>
    <property type="match status" value="5"/>
</dbReference>
<dbReference type="Gene3D" id="2.130.10.10">
    <property type="entry name" value="YVTN repeat-like/Quinoprotein amine dehydrogenase"/>
    <property type="match status" value="1"/>
</dbReference>
<feature type="chain" id="PRO_5045663186" evidence="1">
    <location>
        <begin position="17"/>
        <end position="413"/>
    </location>
</feature>
<dbReference type="EMBL" id="CP112932">
    <property type="protein sequence ID" value="WPY00331.1"/>
    <property type="molecule type" value="Genomic_DNA"/>
</dbReference>
<dbReference type="SUPFAM" id="SSF50998">
    <property type="entry name" value="Quinoprotein alcohol dehydrogenase-like"/>
    <property type="match status" value="1"/>
</dbReference>
<dbReference type="PANTHER" id="PTHR34512">
    <property type="entry name" value="CELL SURFACE PROTEIN"/>
    <property type="match status" value="1"/>
</dbReference>
<dbReference type="InterPro" id="IPR011047">
    <property type="entry name" value="Quinoprotein_ADH-like_sf"/>
</dbReference>
<proteinExistence type="predicted"/>
<dbReference type="InterPro" id="IPR018391">
    <property type="entry name" value="PQQ_b-propeller_rpt"/>
</dbReference>
<keyword evidence="4" id="KW-1185">Reference proteome</keyword>
<dbReference type="InterPro" id="IPR002372">
    <property type="entry name" value="PQQ_rpt_dom"/>
</dbReference>
<gene>
    <name evidence="3" type="ORF">Trichorick_00203</name>
</gene>
<keyword evidence="1" id="KW-0732">Signal</keyword>
<evidence type="ECO:0000313" key="3">
    <source>
        <dbReference type="EMBL" id="WPY00331.1"/>
    </source>
</evidence>
<dbReference type="InterPro" id="IPR015943">
    <property type="entry name" value="WD40/YVTN_repeat-like_dom_sf"/>
</dbReference>
<dbReference type="Pfam" id="PF13360">
    <property type="entry name" value="PQQ_2"/>
    <property type="match status" value="1"/>
</dbReference>
<dbReference type="PANTHER" id="PTHR34512:SF30">
    <property type="entry name" value="OUTER MEMBRANE PROTEIN ASSEMBLY FACTOR BAMB"/>
    <property type="match status" value="1"/>
</dbReference>
<evidence type="ECO:0000256" key="1">
    <source>
        <dbReference type="SAM" id="SignalP"/>
    </source>
</evidence>
<name>A0ABZ0URU1_9RICK</name>
<protein>
    <submittedName>
        <fullName evidence="3">Outer membrane protein assembly factor BamB</fullName>
    </submittedName>
</protein>
<accession>A0ABZ0URU1</accession>
<organism evidence="3 4">
    <name type="scientific">Candidatus Trichorickettsia mobilis</name>
    <dbReference type="NCBI Taxonomy" id="1346319"/>
    <lineage>
        <taxon>Bacteria</taxon>
        <taxon>Pseudomonadati</taxon>
        <taxon>Pseudomonadota</taxon>
        <taxon>Alphaproteobacteria</taxon>
        <taxon>Rickettsiales</taxon>
        <taxon>Rickettsiaceae</taxon>
        <taxon>Rickettsieae</taxon>
        <taxon>Candidatus Trichorickettsia</taxon>
    </lineage>
</organism>
<dbReference type="Proteomes" id="UP001326613">
    <property type="component" value="Chromosome"/>
</dbReference>
<evidence type="ECO:0000259" key="2">
    <source>
        <dbReference type="Pfam" id="PF13360"/>
    </source>
</evidence>